<feature type="region of interest" description="Disordered" evidence="5">
    <location>
        <begin position="528"/>
        <end position="551"/>
    </location>
</feature>
<dbReference type="Proteomes" id="UP000265515">
    <property type="component" value="Unassembled WGS sequence"/>
</dbReference>
<dbReference type="Pfam" id="PF13193">
    <property type="entry name" value="AMP-binding_C"/>
    <property type="match status" value="1"/>
</dbReference>
<gene>
    <name evidence="8" type="ORF">CBR_g39225</name>
</gene>
<dbReference type="InterPro" id="IPR045310">
    <property type="entry name" value="Pcs60-like"/>
</dbReference>
<accession>A0A388LRG2</accession>
<dbReference type="EMBL" id="BFEA01000494">
    <property type="protein sequence ID" value="GBG84849.1"/>
    <property type="molecule type" value="Genomic_DNA"/>
</dbReference>
<dbReference type="InterPro" id="IPR042099">
    <property type="entry name" value="ANL_N_sf"/>
</dbReference>
<evidence type="ECO:0000259" key="7">
    <source>
        <dbReference type="Pfam" id="PF13193"/>
    </source>
</evidence>
<reference evidence="8 9" key="1">
    <citation type="journal article" date="2018" name="Cell">
        <title>The Chara Genome: Secondary Complexity and Implications for Plant Terrestrialization.</title>
        <authorList>
            <person name="Nishiyama T."/>
            <person name="Sakayama H."/>
            <person name="Vries J.D."/>
            <person name="Buschmann H."/>
            <person name="Saint-Marcoux D."/>
            <person name="Ullrich K.K."/>
            <person name="Haas F.B."/>
            <person name="Vanderstraeten L."/>
            <person name="Becker D."/>
            <person name="Lang D."/>
            <person name="Vosolsobe S."/>
            <person name="Rombauts S."/>
            <person name="Wilhelmsson P.K.I."/>
            <person name="Janitza P."/>
            <person name="Kern R."/>
            <person name="Heyl A."/>
            <person name="Rumpler F."/>
            <person name="Villalobos L.I.A.C."/>
            <person name="Clay J.M."/>
            <person name="Skokan R."/>
            <person name="Toyoda A."/>
            <person name="Suzuki Y."/>
            <person name="Kagoshima H."/>
            <person name="Schijlen E."/>
            <person name="Tajeshwar N."/>
            <person name="Catarino B."/>
            <person name="Hetherington A.J."/>
            <person name="Saltykova A."/>
            <person name="Bonnot C."/>
            <person name="Breuninger H."/>
            <person name="Symeonidi A."/>
            <person name="Radhakrishnan G.V."/>
            <person name="Van Nieuwerburgh F."/>
            <person name="Deforce D."/>
            <person name="Chang C."/>
            <person name="Karol K.G."/>
            <person name="Hedrich R."/>
            <person name="Ulvskov P."/>
            <person name="Glockner G."/>
            <person name="Delwiche C.F."/>
            <person name="Petrasek J."/>
            <person name="Van de Peer Y."/>
            <person name="Friml J."/>
            <person name="Beilby M."/>
            <person name="Dolan L."/>
            <person name="Kohara Y."/>
            <person name="Sugano S."/>
            <person name="Fujiyama A."/>
            <person name="Delaux P.-M."/>
            <person name="Quint M."/>
            <person name="TheiBen G."/>
            <person name="Hagemann M."/>
            <person name="Harholt J."/>
            <person name="Dunand C."/>
            <person name="Zachgo S."/>
            <person name="Langdale J."/>
            <person name="Maumus F."/>
            <person name="Straeten D.V.D."/>
            <person name="Gould S.B."/>
            <person name="Rensing S.A."/>
        </authorList>
    </citation>
    <scope>NUCLEOTIDE SEQUENCE [LARGE SCALE GENOMIC DNA]</scope>
    <source>
        <strain evidence="8 9">S276</strain>
    </source>
</reference>
<dbReference type="PROSITE" id="PS00455">
    <property type="entry name" value="AMP_BINDING"/>
    <property type="match status" value="1"/>
</dbReference>
<keyword evidence="2" id="KW-0436">Ligase</keyword>
<dbReference type="Gene3D" id="3.30.300.30">
    <property type="match status" value="1"/>
</dbReference>
<dbReference type="AlphaFoldDB" id="A0A388LRG2"/>
<dbReference type="CDD" id="cd05926">
    <property type="entry name" value="FACL_fum10p_like"/>
    <property type="match status" value="1"/>
</dbReference>
<dbReference type="SUPFAM" id="SSF56801">
    <property type="entry name" value="Acetyl-CoA synthetase-like"/>
    <property type="match status" value="1"/>
</dbReference>
<dbReference type="PANTHER" id="PTHR43201:SF5">
    <property type="entry name" value="MEDIUM-CHAIN ACYL-COA LIGASE ACSF2, MITOCHONDRIAL"/>
    <property type="match status" value="1"/>
</dbReference>
<dbReference type="PANTHER" id="PTHR43201">
    <property type="entry name" value="ACYL-COA SYNTHETASE"/>
    <property type="match status" value="1"/>
</dbReference>
<dbReference type="Gramene" id="GBG84849">
    <property type="protein sequence ID" value="GBG84849"/>
    <property type="gene ID" value="CBR_g39225"/>
</dbReference>
<name>A0A388LRG2_CHABU</name>
<keyword evidence="3" id="KW-0547">Nucleotide-binding</keyword>
<evidence type="ECO:0000259" key="6">
    <source>
        <dbReference type="Pfam" id="PF00501"/>
    </source>
</evidence>
<dbReference type="Pfam" id="PF00501">
    <property type="entry name" value="AMP-binding"/>
    <property type="match status" value="1"/>
</dbReference>
<dbReference type="GO" id="GO:0006631">
    <property type="term" value="P:fatty acid metabolic process"/>
    <property type="evidence" value="ECO:0007669"/>
    <property type="project" value="TreeGrafter"/>
</dbReference>
<dbReference type="InterPro" id="IPR020845">
    <property type="entry name" value="AMP-binding_CS"/>
</dbReference>
<organism evidence="8 9">
    <name type="scientific">Chara braunii</name>
    <name type="common">Braun's stonewort</name>
    <dbReference type="NCBI Taxonomy" id="69332"/>
    <lineage>
        <taxon>Eukaryota</taxon>
        <taxon>Viridiplantae</taxon>
        <taxon>Streptophyta</taxon>
        <taxon>Charophyceae</taxon>
        <taxon>Charales</taxon>
        <taxon>Characeae</taxon>
        <taxon>Chara</taxon>
    </lineage>
</organism>
<dbReference type="GO" id="GO:0005524">
    <property type="term" value="F:ATP binding"/>
    <property type="evidence" value="ECO:0007669"/>
    <property type="project" value="UniProtKB-KW"/>
</dbReference>
<dbReference type="GO" id="GO:0031956">
    <property type="term" value="F:medium-chain fatty acid-CoA ligase activity"/>
    <property type="evidence" value="ECO:0007669"/>
    <property type="project" value="TreeGrafter"/>
</dbReference>
<protein>
    <submittedName>
        <fullName evidence="8">Uncharacterized protein</fullName>
    </submittedName>
</protein>
<feature type="domain" description="AMP-dependent synthetase/ligase" evidence="6">
    <location>
        <begin position="22"/>
        <end position="389"/>
    </location>
</feature>
<sequence length="551" mass="58298">MVQAKNEMLSTLPALLRSVGKADDVAVIVASGSPQLSYAELHAEVDRVAAVLRSSFGVAQGSVVSMAFPNTIELVILFLAVTRARAIAAPLNAAYKEEEFRFYMEDAGAACLIIPAKAGGGSAEKAGTTLGIPVVAAEWMTSSESAQALGLKLVSGAVKGESSIDDDDGPGPLPEPDDVALFLHTSGTTSRPKGVPLTHGNLTASMKNIIRTYDLQSTDRTLIVMPLFHVHGLMAALLATLAAGGTVVLPAAGRFSATTFWHDIATYGVTWYTAVPTIHQILLSHHHRSPLVEYPRLRFIRSCSSSLPPPVLHSLEEEFKAPVLEAYAMTEASHQMTSNPLPEHGGHKPGSVGRPTGIELAVIDSDGKMLETGRIGEVCVKGANVTKGYVNNEEANKAAFTGGWFHTGDRGFLDADGYLMLTGRIKELINRGGEKISPSEVDNALLSHPAVSEAVAFAAPDEKYGEVVNAAVVLHPGAVASSKDIIEHCKTKVAPFKVPAHVFITDSVPRTGTGKIQRRFVAEKFLKEAQQQHGPAANPVEASAKSGKDAS</sequence>
<feature type="region of interest" description="Disordered" evidence="5">
    <location>
        <begin position="334"/>
        <end position="354"/>
    </location>
</feature>
<feature type="domain" description="AMP-binding enzyme C-terminal" evidence="7">
    <location>
        <begin position="440"/>
        <end position="515"/>
    </location>
</feature>
<dbReference type="Gene3D" id="3.40.50.12780">
    <property type="entry name" value="N-terminal domain of ligase-like"/>
    <property type="match status" value="1"/>
</dbReference>
<dbReference type="InterPro" id="IPR025110">
    <property type="entry name" value="AMP-bd_C"/>
</dbReference>
<comment type="caution">
    <text evidence="8">The sequence shown here is derived from an EMBL/GenBank/DDBJ whole genome shotgun (WGS) entry which is preliminary data.</text>
</comment>
<evidence type="ECO:0000256" key="5">
    <source>
        <dbReference type="SAM" id="MobiDB-lite"/>
    </source>
</evidence>
<evidence type="ECO:0000256" key="4">
    <source>
        <dbReference type="ARBA" id="ARBA00022840"/>
    </source>
</evidence>
<dbReference type="InterPro" id="IPR045851">
    <property type="entry name" value="AMP-bd_C_sf"/>
</dbReference>
<evidence type="ECO:0000313" key="9">
    <source>
        <dbReference type="Proteomes" id="UP000265515"/>
    </source>
</evidence>
<dbReference type="InterPro" id="IPR000873">
    <property type="entry name" value="AMP-dep_synth/lig_dom"/>
</dbReference>
<comment type="similarity">
    <text evidence="1">Belongs to the ATP-dependent AMP-binding enzyme family.</text>
</comment>
<keyword evidence="9" id="KW-1185">Reference proteome</keyword>
<dbReference type="OrthoDB" id="3633556at2759"/>
<proteinExistence type="inferred from homology"/>
<evidence type="ECO:0000256" key="1">
    <source>
        <dbReference type="ARBA" id="ARBA00006432"/>
    </source>
</evidence>
<dbReference type="STRING" id="69332.A0A388LRG2"/>
<evidence type="ECO:0000313" key="8">
    <source>
        <dbReference type="EMBL" id="GBG84849.1"/>
    </source>
</evidence>
<evidence type="ECO:0000256" key="3">
    <source>
        <dbReference type="ARBA" id="ARBA00022741"/>
    </source>
</evidence>
<dbReference type="OMA" id="TFRGYYR"/>
<evidence type="ECO:0000256" key="2">
    <source>
        <dbReference type="ARBA" id="ARBA00022598"/>
    </source>
</evidence>
<keyword evidence="4" id="KW-0067">ATP-binding</keyword>